<protein>
    <submittedName>
        <fullName evidence="1">DUF3014 domain-containing protein</fullName>
    </submittedName>
</protein>
<comment type="caution">
    <text evidence="1">The sequence shown here is derived from an EMBL/GenBank/DDBJ whole genome shotgun (WGS) entry which is preliminary data.</text>
</comment>
<sequence length="286" mass="30993">MQSRWTSWAVGALVVVFLAAAAWLVWQRVAPPTAPAAQAPAVQAAPAATQPPGTAQTPAVRHPVDELAVAVPPAASAPSAPSAGDPVLDGLMTLLGREALLRFVNTDAFVQRVVATVDNLARDQAPSRLWPVVPAPGRLELDTRDGQSVLAASNAARHEPYVRVAEGVDLKSAAAWYVRHYARFQSAYEDLGFPGRYFNDRMVEVVDHLLATPEPDGPVALRLPEVRGTVPPARPWVMYEFADPQLQHLSAGQKLLLRLSPDQRARLKLRLAQWRELVTARAGTSR</sequence>
<accession>A0A2S5SYS1</accession>
<keyword evidence="2" id="KW-1185">Reference proteome</keyword>
<name>A0A2S5SYS1_9BURK</name>
<reference evidence="1 2" key="1">
    <citation type="submission" date="2018-02" db="EMBL/GenBank/DDBJ databases">
        <title>Reclassifiation of [Polyangium] brachysporum DSM 7029 as Guopingzhaonella breviflexa gen. nov., sp. nov., a member of the family Comamonadaceae.</title>
        <authorList>
            <person name="Tang B."/>
        </authorList>
    </citation>
    <scope>NUCLEOTIDE SEQUENCE [LARGE SCALE GENOMIC DNA]</scope>
    <source>
        <strain evidence="1 2">BCRC 80649</strain>
    </source>
</reference>
<gene>
    <name evidence="1" type="ORF">C1704_02750</name>
</gene>
<evidence type="ECO:0000313" key="2">
    <source>
        <dbReference type="Proteomes" id="UP000238605"/>
    </source>
</evidence>
<evidence type="ECO:0000313" key="1">
    <source>
        <dbReference type="EMBL" id="PPE67799.1"/>
    </source>
</evidence>
<dbReference type="Pfam" id="PF11219">
    <property type="entry name" value="DUF3014"/>
    <property type="match status" value="1"/>
</dbReference>
<dbReference type="Proteomes" id="UP000238605">
    <property type="component" value="Unassembled WGS sequence"/>
</dbReference>
<dbReference type="AlphaFoldDB" id="A0A2S5SYS1"/>
<dbReference type="RefSeq" id="WP_104300761.1">
    <property type="nucleotide sequence ID" value="NZ_PSNX01000002.1"/>
</dbReference>
<dbReference type="InterPro" id="IPR021382">
    <property type="entry name" value="DUF3014"/>
</dbReference>
<dbReference type="OrthoDB" id="5502479at2"/>
<proteinExistence type="predicted"/>
<organism evidence="1 2">
    <name type="scientific">Caldimonas caldifontis</name>
    <dbReference type="NCBI Taxonomy" id="1452508"/>
    <lineage>
        <taxon>Bacteria</taxon>
        <taxon>Pseudomonadati</taxon>
        <taxon>Pseudomonadota</taxon>
        <taxon>Betaproteobacteria</taxon>
        <taxon>Burkholderiales</taxon>
        <taxon>Sphaerotilaceae</taxon>
        <taxon>Caldimonas</taxon>
    </lineage>
</organism>
<dbReference type="EMBL" id="PSNX01000002">
    <property type="protein sequence ID" value="PPE67799.1"/>
    <property type="molecule type" value="Genomic_DNA"/>
</dbReference>